<keyword evidence="5 6" id="KW-0378">Hydrolase</keyword>
<dbReference type="CDD" id="cd01086">
    <property type="entry name" value="MetAP1"/>
    <property type="match status" value="1"/>
</dbReference>
<dbReference type="PRINTS" id="PR00599">
    <property type="entry name" value="MAPEPTIDASE"/>
</dbReference>
<accession>A0A1F4U7G1</accession>
<dbReference type="Gene3D" id="3.90.230.10">
    <property type="entry name" value="Creatinase/methionine aminopeptidase superfamily"/>
    <property type="match status" value="1"/>
</dbReference>
<dbReference type="GO" id="GO:0004239">
    <property type="term" value="F:initiator methionyl aminopeptidase activity"/>
    <property type="evidence" value="ECO:0007669"/>
    <property type="project" value="UniProtKB-UniRule"/>
</dbReference>
<sequence>MAAIKIKSSEEIAKIREACFAAGSVLVSIGREIKEGMTTGELDKIGERLIREQGAAPVFIGYRGYRHATCISVNDEVVHGIPGGRILKKGDIVSVDIGTRKQGYCGDTAATFTVGEASKKATKLIRACKTALEAGIKQARGGNHLGDISAAIEKTARKHGYSVVRDLFGHGIGKDLHEDPLIPNFGNPGEGPELKPGMVFAIEPMFNLGGWRLKTLDDGWTVVTEDGSLSAHFEHTILITNGDPEILTLKGS</sequence>
<comment type="caution">
    <text evidence="9">The sequence shown here is derived from an EMBL/GenBank/DDBJ whole genome shotgun (WGS) entry which is preliminary data.</text>
</comment>
<dbReference type="InterPro" id="IPR036005">
    <property type="entry name" value="Creatinase/aminopeptidase-like"/>
</dbReference>
<feature type="binding site" evidence="6">
    <location>
        <position position="177"/>
    </location>
    <ligand>
        <name>substrate</name>
    </ligand>
</feature>
<evidence type="ECO:0000256" key="6">
    <source>
        <dbReference type="HAMAP-Rule" id="MF_01974"/>
    </source>
</evidence>
<comment type="subunit">
    <text evidence="6">Monomer.</text>
</comment>
<feature type="binding site" evidence="6">
    <location>
        <position position="96"/>
    </location>
    <ligand>
        <name>a divalent metal cation</name>
        <dbReference type="ChEBI" id="CHEBI:60240"/>
        <label>1</label>
    </ligand>
</feature>
<dbReference type="SUPFAM" id="SSF55920">
    <property type="entry name" value="Creatinase/aminopeptidase"/>
    <property type="match status" value="1"/>
</dbReference>
<protein>
    <recommendedName>
        <fullName evidence="6 7">Methionine aminopeptidase</fullName>
        <shortName evidence="6">MAP</shortName>
        <shortName evidence="6">MetAP</shortName>
        <ecNumber evidence="6 7">3.4.11.18</ecNumber>
    </recommendedName>
    <alternativeName>
        <fullName evidence="6">Peptidase M</fullName>
    </alternativeName>
</protein>
<comment type="catalytic activity">
    <reaction evidence="6 7">
        <text>Release of N-terminal amino acids, preferentially methionine, from peptides and arylamides.</text>
        <dbReference type="EC" id="3.4.11.18"/>
    </reaction>
</comment>
<feature type="domain" description="Peptidase M24" evidence="8">
    <location>
        <begin position="14"/>
        <end position="241"/>
    </location>
</feature>
<evidence type="ECO:0000313" key="9">
    <source>
        <dbReference type="EMBL" id="OGC40832.1"/>
    </source>
</evidence>
<dbReference type="Proteomes" id="UP000179242">
    <property type="component" value="Unassembled WGS sequence"/>
</dbReference>
<dbReference type="PANTHER" id="PTHR43330:SF27">
    <property type="entry name" value="METHIONINE AMINOPEPTIDASE"/>
    <property type="match status" value="1"/>
</dbReference>
<dbReference type="NCBIfam" id="TIGR00500">
    <property type="entry name" value="met_pdase_I"/>
    <property type="match status" value="1"/>
</dbReference>
<name>A0A1F4U7G1_UNCSA</name>
<dbReference type="GO" id="GO:0070006">
    <property type="term" value="F:metalloaminopeptidase activity"/>
    <property type="evidence" value="ECO:0007669"/>
    <property type="project" value="UniProtKB-UniRule"/>
</dbReference>
<dbReference type="GO" id="GO:0006508">
    <property type="term" value="P:proteolysis"/>
    <property type="evidence" value="ECO:0007669"/>
    <property type="project" value="UniProtKB-KW"/>
</dbReference>
<gene>
    <name evidence="6" type="primary">map</name>
    <name evidence="9" type="ORF">A2438_00870</name>
</gene>
<dbReference type="GO" id="GO:0046872">
    <property type="term" value="F:metal ion binding"/>
    <property type="evidence" value="ECO:0007669"/>
    <property type="project" value="UniProtKB-UniRule"/>
</dbReference>
<evidence type="ECO:0000256" key="1">
    <source>
        <dbReference type="ARBA" id="ARBA00002521"/>
    </source>
</evidence>
<feature type="binding site" evidence="6">
    <location>
        <position position="203"/>
    </location>
    <ligand>
        <name>a divalent metal cation</name>
        <dbReference type="ChEBI" id="CHEBI:60240"/>
        <label>2</label>
        <note>catalytic</note>
    </ligand>
</feature>
<dbReference type="GO" id="GO:0005829">
    <property type="term" value="C:cytosol"/>
    <property type="evidence" value="ECO:0007669"/>
    <property type="project" value="TreeGrafter"/>
</dbReference>
<feature type="binding site" evidence="6">
    <location>
        <position position="170"/>
    </location>
    <ligand>
        <name>a divalent metal cation</name>
        <dbReference type="ChEBI" id="CHEBI:60240"/>
        <label>2</label>
        <note>catalytic</note>
    </ligand>
</feature>
<evidence type="ECO:0000256" key="7">
    <source>
        <dbReference type="RuleBase" id="RU003653"/>
    </source>
</evidence>
<comment type="similarity">
    <text evidence="6">Belongs to the peptidase M24A family. Methionine aminopeptidase type 1 subfamily.</text>
</comment>
<comment type="function">
    <text evidence="1 6">Removes the N-terminal methionine from nascent proteins. The N-terminal methionine is often cleaved when the second residue in the primary sequence is small and uncharged (Met-Ala-, Cys, Gly, Pro, Ser, Thr, or Val). Requires deformylation of the N(alpha)-formylated initiator methionine before it can be hydrolyzed.</text>
</comment>
<evidence type="ECO:0000256" key="2">
    <source>
        <dbReference type="ARBA" id="ARBA00022438"/>
    </source>
</evidence>
<feature type="binding site" evidence="6">
    <location>
        <position position="234"/>
    </location>
    <ligand>
        <name>a divalent metal cation</name>
        <dbReference type="ChEBI" id="CHEBI:60240"/>
        <label>1</label>
    </ligand>
</feature>
<dbReference type="HAMAP" id="MF_01974">
    <property type="entry name" value="MetAP_1"/>
    <property type="match status" value="1"/>
</dbReference>
<organism evidence="9 10">
    <name type="scientific">candidate division WOR-1 bacterium RIFOXYC2_FULL_46_14</name>
    <dbReference type="NCBI Taxonomy" id="1802587"/>
    <lineage>
        <taxon>Bacteria</taxon>
        <taxon>Bacillati</taxon>
        <taxon>Saganbacteria</taxon>
    </lineage>
</organism>
<keyword evidence="3 6" id="KW-0645">Protease</keyword>
<dbReference type="InterPro" id="IPR000994">
    <property type="entry name" value="Pept_M24"/>
</dbReference>
<dbReference type="Pfam" id="PF00557">
    <property type="entry name" value="Peptidase_M24"/>
    <property type="match status" value="1"/>
</dbReference>
<proteinExistence type="inferred from homology"/>
<comment type="cofactor">
    <cofactor evidence="6">
        <name>Co(2+)</name>
        <dbReference type="ChEBI" id="CHEBI:48828"/>
    </cofactor>
    <cofactor evidence="6">
        <name>Zn(2+)</name>
        <dbReference type="ChEBI" id="CHEBI:29105"/>
    </cofactor>
    <cofactor evidence="6">
        <name>Mn(2+)</name>
        <dbReference type="ChEBI" id="CHEBI:29035"/>
    </cofactor>
    <cofactor evidence="6">
        <name>Fe(2+)</name>
        <dbReference type="ChEBI" id="CHEBI:29033"/>
    </cofactor>
    <text evidence="6">Binds 2 divalent metal cations per subunit. Has a high-affinity and a low affinity metal-binding site. The true nature of the physiological cofactor is under debate. The enzyme is active with cobalt, zinc, manganese or divalent iron ions. Most likely, methionine aminopeptidases function as mononuclear Fe(2+)-metalloproteases under physiological conditions, and the catalytically relevant metal-binding site has been assigned to the histidine-containing high-affinity site.</text>
</comment>
<reference evidence="9 10" key="1">
    <citation type="journal article" date="2016" name="Nat. Commun.">
        <title>Thousands of microbial genomes shed light on interconnected biogeochemical processes in an aquifer system.</title>
        <authorList>
            <person name="Anantharaman K."/>
            <person name="Brown C.T."/>
            <person name="Hug L.A."/>
            <person name="Sharon I."/>
            <person name="Castelle C.J."/>
            <person name="Probst A.J."/>
            <person name="Thomas B.C."/>
            <person name="Singh A."/>
            <person name="Wilkins M.J."/>
            <person name="Karaoz U."/>
            <person name="Brodie E.L."/>
            <person name="Williams K.H."/>
            <person name="Hubbard S.S."/>
            <person name="Banfield J.F."/>
        </authorList>
    </citation>
    <scope>NUCLEOTIDE SEQUENCE [LARGE SCALE GENOMIC DNA]</scope>
</reference>
<feature type="binding site" evidence="6">
    <location>
        <position position="107"/>
    </location>
    <ligand>
        <name>a divalent metal cation</name>
        <dbReference type="ChEBI" id="CHEBI:60240"/>
        <label>2</label>
        <note>catalytic</note>
    </ligand>
</feature>
<dbReference type="PANTHER" id="PTHR43330">
    <property type="entry name" value="METHIONINE AMINOPEPTIDASE"/>
    <property type="match status" value="1"/>
</dbReference>
<dbReference type="InterPro" id="IPR001714">
    <property type="entry name" value="Pept_M24_MAP"/>
</dbReference>
<feature type="binding site" evidence="6">
    <location>
        <position position="79"/>
    </location>
    <ligand>
        <name>substrate</name>
    </ligand>
</feature>
<dbReference type="EMBL" id="MEUJ01000002">
    <property type="protein sequence ID" value="OGC40832.1"/>
    <property type="molecule type" value="Genomic_DNA"/>
</dbReference>
<dbReference type="EC" id="3.4.11.18" evidence="6 7"/>
<evidence type="ECO:0000256" key="3">
    <source>
        <dbReference type="ARBA" id="ARBA00022670"/>
    </source>
</evidence>
<evidence type="ECO:0000313" key="10">
    <source>
        <dbReference type="Proteomes" id="UP000179242"/>
    </source>
</evidence>
<dbReference type="AlphaFoldDB" id="A0A1F4U7G1"/>
<feature type="binding site" evidence="6">
    <location>
        <position position="234"/>
    </location>
    <ligand>
        <name>a divalent metal cation</name>
        <dbReference type="ChEBI" id="CHEBI:60240"/>
        <label>2</label>
        <note>catalytic</note>
    </ligand>
</feature>
<feature type="binding site" evidence="6">
    <location>
        <position position="107"/>
    </location>
    <ligand>
        <name>a divalent metal cation</name>
        <dbReference type="ChEBI" id="CHEBI:60240"/>
        <label>1</label>
    </ligand>
</feature>
<evidence type="ECO:0000259" key="8">
    <source>
        <dbReference type="Pfam" id="PF00557"/>
    </source>
</evidence>
<keyword evidence="4 6" id="KW-0479">Metal-binding</keyword>
<evidence type="ECO:0000256" key="4">
    <source>
        <dbReference type="ARBA" id="ARBA00022723"/>
    </source>
</evidence>
<keyword evidence="2 6" id="KW-0031">Aminopeptidase</keyword>
<dbReference type="InterPro" id="IPR002467">
    <property type="entry name" value="Pept_M24A_MAP1"/>
</dbReference>
<evidence type="ECO:0000256" key="5">
    <source>
        <dbReference type="ARBA" id="ARBA00022801"/>
    </source>
</evidence>